<gene>
    <name evidence="2" type="ORF">B4V02_09185</name>
</gene>
<proteinExistence type="predicted"/>
<feature type="chain" id="PRO_5012759024" evidence="1">
    <location>
        <begin position="25"/>
        <end position="127"/>
    </location>
</feature>
<keyword evidence="3" id="KW-1185">Reference proteome</keyword>
<name>A0A222WLH7_9BACL</name>
<reference evidence="2 3" key="1">
    <citation type="submission" date="2017-03" db="EMBL/GenBank/DDBJ databases">
        <title>Complete genome sequence of Paenibacillus Kribbensis producing bioflocculants.</title>
        <authorList>
            <person name="Lee H.-G."/>
            <person name="Oh H.-M."/>
        </authorList>
    </citation>
    <scope>NUCLEOTIDE SEQUENCE [LARGE SCALE GENOMIC DNA]</scope>
    <source>
        <strain evidence="2 3">AM49</strain>
    </source>
</reference>
<sequence>MKKFKPILLVMIAAFLMFTSSAFASTRYVDITKHENENHVQSEKLYTEGEQVSFDPYMMAAGNANVYVLFEDAKTEDTILMSQLVFRPEMKGLNLLTYHRNPNPGYYYVEINGDYNAFITARLKKVK</sequence>
<accession>A0A222WLH7</accession>
<evidence type="ECO:0000313" key="2">
    <source>
        <dbReference type="EMBL" id="ASR46838.1"/>
    </source>
</evidence>
<feature type="signal peptide" evidence="1">
    <location>
        <begin position="1"/>
        <end position="24"/>
    </location>
</feature>
<dbReference type="AlphaFoldDB" id="A0A222WLH7"/>
<dbReference type="EMBL" id="CP020028">
    <property type="protein sequence ID" value="ASR46838.1"/>
    <property type="molecule type" value="Genomic_DNA"/>
</dbReference>
<dbReference type="Proteomes" id="UP000214666">
    <property type="component" value="Chromosome"/>
</dbReference>
<protein>
    <submittedName>
        <fullName evidence="2">Uncharacterized protein</fullName>
    </submittedName>
</protein>
<dbReference type="RefSeq" id="WP_094154558.1">
    <property type="nucleotide sequence ID" value="NZ_CP020028.1"/>
</dbReference>
<evidence type="ECO:0000313" key="3">
    <source>
        <dbReference type="Proteomes" id="UP000214666"/>
    </source>
</evidence>
<dbReference type="OrthoDB" id="9939903at2"/>
<keyword evidence="1" id="KW-0732">Signal</keyword>
<evidence type="ECO:0000256" key="1">
    <source>
        <dbReference type="SAM" id="SignalP"/>
    </source>
</evidence>
<dbReference type="KEGG" id="pkb:B4V02_09185"/>
<organism evidence="2 3">
    <name type="scientific">Paenibacillus kribbensis</name>
    <dbReference type="NCBI Taxonomy" id="172713"/>
    <lineage>
        <taxon>Bacteria</taxon>
        <taxon>Bacillati</taxon>
        <taxon>Bacillota</taxon>
        <taxon>Bacilli</taxon>
        <taxon>Bacillales</taxon>
        <taxon>Paenibacillaceae</taxon>
        <taxon>Paenibacillus</taxon>
    </lineage>
</organism>